<evidence type="ECO:0000256" key="10">
    <source>
        <dbReference type="SAM" id="Phobius"/>
    </source>
</evidence>
<feature type="region of interest" description="Disordered" evidence="9">
    <location>
        <begin position="1"/>
        <end position="38"/>
    </location>
</feature>
<evidence type="ECO:0000313" key="11">
    <source>
        <dbReference type="EMBL" id="KAG0648010.1"/>
    </source>
</evidence>
<keyword evidence="4 10" id="KW-0812">Transmembrane</keyword>
<organism evidence="11 12">
    <name type="scientific">Hyphodiscus hymeniophilus</name>
    <dbReference type="NCBI Taxonomy" id="353542"/>
    <lineage>
        <taxon>Eukaryota</taxon>
        <taxon>Fungi</taxon>
        <taxon>Dikarya</taxon>
        <taxon>Ascomycota</taxon>
        <taxon>Pezizomycotina</taxon>
        <taxon>Leotiomycetes</taxon>
        <taxon>Helotiales</taxon>
        <taxon>Hyphodiscaceae</taxon>
        <taxon>Hyphodiscus</taxon>
    </lineage>
</organism>
<feature type="transmembrane region" description="Helical" evidence="10">
    <location>
        <begin position="332"/>
        <end position="349"/>
    </location>
</feature>
<accession>A0A9P6VHW9</accession>
<keyword evidence="8 10" id="KW-0472">Membrane</keyword>
<keyword evidence="6" id="KW-0653">Protein transport</keyword>
<keyword evidence="12" id="KW-1185">Reference proteome</keyword>
<feature type="transmembrane region" description="Helical" evidence="10">
    <location>
        <begin position="116"/>
        <end position="139"/>
    </location>
</feature>
<dbReference type="GO" id="GO:0035673">
    <property type="term" value="F:oligopeptide transmembrane transporter activity"/>
    <property type="evidence" value="ECO:0007669"/>
    <property type="project" value="InterPro"/>
</dbReference>
<keyword evidence="3" id="KW-0813">Transport</keyword>
<dbReference type="EMBL" id="VNKQ01000011">
    <property type="protein sequence ID" value="KAG0648010.1"/>
    <property type="molecule type" value="Genomic_DNA"/>
</dbReference>
<dbReference type="GO" id="GO:0015031">
    <property type="term" value="P:protein transport"/>
    <property type="evidence" value="ECO:0007669"/>
    <property type="project" value="UniProtKB-KW"/>
</dbReference>
<evidence type="ECO:0000256" key="2">
    <source>
        <dbReference type="ARBA" id="ARBA00008807"/>
    </source>
</evidence>
<sequence length="799" mass="89828">MERPGFARHDTDAVPREDEKTPYSVDADASSKDSMSKGREVGVQDLPAYHYHDSEAAIGEGEIGNLDTAEDIVTTVIHVDDDPSINPWTFRMFFIGLGLSAFGAVLQEIFYFKPQVIYVSVMFLTVLAHAIGEGMAHFIPRWGVVGRFLNPGPWNSKEHAAAVIMASAASQSALSTEALAVQKLFYGGYPNVAAGVFITMSSQLIGFGISGMLRKTLLWPVKMLYPANLPITTVLETLHRDKSETKKRLRVFWIIFVALFCWEWLPEYIFPLLIGVSIFCLADQHNLVFTNLFGGAQGNEGMGLFSISFDWNYIAGFGSPLWLPLQTQLNSMIGYFGGIALSIGLYYSNTWRSKDFPFMSQLLFDGSSNSTNWVTYNQTTIFNSDFTVNNDLIDTQGVPYLTGTYIAYLITSNAGLTATIVHMFLWNYQDIKLGWAWITLDNAKSLLKPSTYTFWKNNGRRSPAEKQRILEDPTLDPHYKVMVDYEETPSSWYAAAFAASWITGIVCLYVMKSTLPWWGFIMATIFTCVFTIFFGAQYAITGFGFNLQPIFQMLAGYMFPGRPLANMYFTTYTYSGIQQGWYLLRDLKLAQQNKLSPKCAFMTQMVGCIFGALLNYVMMITIVDNQAAILVSVEGTSIWSGANIQQFNTLAIAWSIAPKMFSVGARYQWVTLAYLIGFAVPVPFYIMHRLRPQQAIWSYLNLSIILWYLGYLFVGINSSILSYYAIGIFGQFYLRKYRPKYFVKWNYLVSAAMDGGTQVLLFLLTFALAGGSGTAHPFPSWGGNHQNNVDYCMYNPLNG</sequence>
<feature type="transmembrane region" description="Helical" evidence="10">
    <location>
        <begin position="745"/>
        <end position="769"/>
    </location>
</feature>
<feature type="compositionally biased region" description="Basic and acidic residues" evidence="9">
    <location>
        <begin position="1"/>
        <end position="21"/>
    </location>
</feature>
<dbReference type="InterPro" id="IPR004813">
    <property type="entry name" value="OPT"/>
</dbReference>
<dbReference type="InterPro" id="IPR004648">
    <property type="entry name" value="Oligpept_transpt"/>
</dbReference>
<evidence type="ECO:0000313" key="12">
    <source>
        <dbReference type="Proteomes" id="UP000785200"/>
    </source>
</evidence>
<dbReference type="OrthoDB" id="9986677at2759"/>
<feature type="compositionally biased region" description="Basic and acidic residues" evidence="9">
    <location>
        <begin position="29"/>
        <end position="38"/>
    </location>
</feature>
<feature type="transmembrane region" description="Helical" evidence="10">
    <location>
        <begin position="667"/>
        <end position="687"/>
    </location>
</feature>
<dbReference type="AlphaFoldDB" id="A0A9P6VHW9"/>
<gene>
    <name evidence="11" type="ORF">D0Z07_5963</name>
</gene>
<feature type="transmembrane region" description="Helical" evidence="10">
    <location>
        <begin position="699"/>
        <end position="725"/>
    </location>
</feature>
<comment type="subcellular location">
    <subcellularLocation>
        <location evidence="1">Membrane</location>
        <topology evidence="1">Multi-pass membrane protein</topology>
    </subcellularLocation>
</comment>
<evidence type="ECO:0000256" key="5">
    <source>
        <dbReference type="ARBA" id="ARBA00022856"/>
    </source>
</evidence>
<dbReference type="NCBIfam" id="TIGR00728">
    <property type="entry name" value="OPT_sfam"/>
    <property type="match status" value="1"/>
</dbReference>
<evidence type="ECO:0000256" key="9">
    <source>
        <dbReference type="SAM" id="MobiDB-lite"/>
    </source>
</evidence>
<feature type="transmembrane region" description="Helical" evidence="10">
    <location>
        <begin position="492"/>
        <end position="511"/>
    </location>
</feature>
<evidence type="ECO:0000256" key="7">
    <source>
        <dbReference type="ARBA" id="ARBA00022989"/>
    </source>
</evidence>
<dbReference type="Proteomes" id="UP000785200">
    <property type="component" value="Unassembled WGS sequence"/>
</dbReference>
<evidence type="ECO:0000256" key="8">
    <source>
        <dbReference type="ARBA" id="ARBA00023136"/>
    </source>
</evidence>
<feature type="transmembrane region" description="Helical" evidence="10">
    <location>
        <begin position="92"/>
        <end position="110"/>
    </location>
</feature>
<keyword evidence="5" id="KW-0571">Peptide transport</keyword>
<evidence type="ECO:0000256" key="6">
    <source>
        <dbReference type="ARBA" id="ARBA00022927"/>
    </source>
</evidence>
<comment type="caution">
    <text evidence="11">The sequence shown here is derived from an EMBL/GenBank/DDBJ whole genome shotgun (WGS) entry which is preliminary data.</text>
</comment>
<evidence type="ECO:0000256" key="4">
    <source>
        <dbReference type="ARBA" id="ARBA00022692"/>
    </source>
</evidence>
<dbReference type="PANTHER" id="PTHR22601">
    <property type="entry name" value="ISP4 LIKE PROTEIN"/>
    <property type="match status" value="1"/>
</dbReference>
<feature type="transmembrane region" description="Helical" evidence="10">
    <location>
        <begin position="518"/>
        <end position="545"/>
    </location>
</feature>
<feature type="transmembrane region" description="Helical" evidence="10">
    <location>
        <begin position="192"/>
        <end position="213"/>
    </location>
</feature>
<evidence type="ECO:0000256" key="1">
    <source>
        <dbReference type="ARBA" id="ARBA00004141"/>
    </source>
</evidence>
<protein>
    <submittedName>
        <fullName evidence="11">Sexual differentiation process isp4</fullName>
    </submittedName>
</protein>
<evidence type="ECO:0000256" key="3">
    <source>
        <dbReference type="ARBA" id="ARBA00022448"/>
    </source>
</evidence>
<name>A0A9P6VHW9_9HELO</name>
<reference evidence="11" key="1">
    <citation type="submission" date="2019-07" db="EMBL/GenBank/DDBJ databases">
        <title>Hyphodiscus hymeniophilus genome sequencing and assembly.</title>
        <authorList>
            <person name="Kramer G."/>
            <person name="Nodwell J."/>
        </authorList>
    </citation>
    <scope>NUCLEOTIDE SEQUENCE</scope>
    <source>
        <strain evidence="11">ATCC 34498</strain>
    </source>
</reference>
<dbReference type="Pfam" id="PF03169">
    <property type="entry name" value="OPT"/>
    <property type="match status" value="1"/>
</dbReference>
<feature type="transmembrane region" description="Helical" evidence="10">
    <location>
        <begin position="249"/>
        <end position="265"/>
    </location>
</feature>
<comment type="similarity">
    <text evidence="2">Belongs to the oligopeptide OPT transporter family.</text>
</comment>
<feature type="transmembrane region" description="Helical" evidence="10">
    <location>
        <begin position="405"/>
        <end position="425"/>
    </location>
</feature>
<keyword evidence="7 10" id="KW-1133">Transmembrane helix</keyword>
<proteinExistence type="inferred from homology"/>
<dbReference type="GO" id="GO:0016020">
    <property type="term" value="C:membrane"/>
    <property type="evidence" value="ECO:0007669"/>
    <property type="project" value="UniProtKB-SubCell"/>
</dbReference>
<feature type="transmembrane region" description="Helical" evidence="10">
    <location>
        <begin position="605"/>
        <end position="623"/>
    </location>
</feature>